<evidence type="ECO:0000256" key="2">
    <source>
        <dbReference type="ARBA" id="ARBA00008203"/>
    </source>
</evidence>
<evidence type="ECO:0000256" key="10">
    <source>
        <dbReference type="SAM" id="Phobius"/>
    </source>
</evidence>
<keyword evidence="8 10" id="KW-0472">Membrane</keyword>
<name>A0A9P6HAG7_9AGAM</name>
<evidence type="ECO:0000256" key="4">
    <source>
        <dbReference type="ARBA" id="ARBA00022692"/>
    </source>
</evidence>
<evidence type="ECO:0000256" key="1">
    <source>
        <dbReference type="ARBA" id="ARBA00004115"/>
    </source>
</evidence>
<proteinExistence type="inferred from homology"/>
<comment type="similarity">
    <text evidence="2">Belongs to the BIG1 family.</text>
</comment>
<evidence type="ECO:0000256" key="9">
    <source>
        <dbReference type="ARBA" id="ARBA00023316"/>
    </source>
</evidence>
<keyword evidence="4 10" id="KW-0812">Transmembrane</keyword>
<dbReference type="GO" id="GO:0071555">
    <property type="term" value="P:cell wall organization"/>
    <property type="evidence" value="ECO:0007669"/>
    <property type="project" value="UniProtKB-KW"/>
</dbReference>
<evidence type="ECO:0000256" key="3">
    <source>
        <dbReference type="ARBA" id="ARBA00022089"/>
    </source>
</evidence>
<keyword evidence="13" id="KW-1185">Reference proteome</keyword>
<feature type="transmembrane region" description="Helical" evidence="10">
    <location>
        <begin position="223"/>
        <end position="248"/>
    </location>
</feature>
<dbReference type="AlphaFoldDB" id="A0A9P6HAG7"/>
<dbReference type="GO" id="GO:0006078">
    <property type="term" value="P:(1-&gt;6)-beta-D-glucan biosynthetic process"/>
    <property type="evidence" value="ECO:0007669"/>
    <property type="project" value="TreeGrafter"/>
</dbReference>
<dbReference type="OrthoDB" id="10029326at2759"/>
<reference evidence="12" key="1">
    <citation type="journal article" date="2020" name="Nat. Commun.">
        <title>Large-scale genome sequencing of mycorrhizal fungi provides insights into the early evolution of symbiotic traits.</title>
        <authorList>
            <person name="Miyauchi S."/>
            <person name="Kiss E."/>
            <person name="Kuo A."/>
            <person name="Drula E."/>
            <person name="Kohler A."/>
            <person name="Sanchez-Garcia M."/>
            <person name="Morin E."/>
            <person name="Andreopoulos B."/>
            <person name="Barry K.W."/>
            <person name="Bonito G."/>
            <person name="Buee M."/>
            <person name="Carver A."/>
            <person name="Chen C."/>
            <person name="Cichocki N."/>
            <person name="Clum A."/>
            <person name="Culley D."/>
            <person name="Crous P.W."/>
            <person name="Fauchery L."/>
            <person name="Girlanda M."/>
            <person name="Hayes R.D."/>
            <person name="Keri Z."/>
            <person name="LaButti K."/>
            <person name="Lipzen A."/>
            <person name="Lombard V."/>
            <person name="Magnuson J."/>
            <person name="Maillard F."/>
            <person name="Murat C."/>
            <person name="Nolan M."/>
            <person name="Ohm R.A."/>
            <person name="Pangilinan J."/>
            <person name="Pereira M.F."/>
            <person name="Perotto S."/>
            <person name="Peter M."/>
            <person name="Pfister S."/>
            <person name="Riley R."/>
            <person name="Sitrit Y."/>
            <person name="Stielow J.B."/>
            <person name="Szollosi G."/>
            <person name="Zifcakova L."/>
            <person name="Stursova M."/>
            <person name="Spatafora J.W."/>
            <person name="Tedersoo L."/>
            <person name="Vaario L.M."/>
            <person name="Yamada A."/>
            <person name="Yan M."/>
            <person name="Wang P."/>
            <person name="Xu J."/>
            <person name="Bruns T."/>
            <person name="Baldrian P."/>
            <person name="Vilgalys R."/>
            <person name="Dunand C."/>
            <person name="Henrissat B."/>
            <person name="Grigoriev I.V."/>
            <person name="Hibbett D."/>
            <person name="Nagy L.G."/>
            <person name="Martin F.M."/>
        </authorList>
    </citation>
    <scope>NUCLEOTIDE SEQUENCE</scope>
    <source>
        <strain evidence="12">UH-Tt-Lm1</strain>
    </source>
</reference>
<keyword evidence="7 10" id="KW-1133">Transmembrane helix</keyword>
<dbReference type="GO" id="GO:0009272">
    <property type="term" value="P:fungal-type cell wall biogenesis"/>
    <property type="evidence" value="ECO:0007669"/>
    <property type="project" value="TreeGrafter"/>
</dbReference>
<evidence type="ECO:0000256" key="8">
    <source>
        <dbReference type="ARBA" id="ARBA00023136"/>
    </source>
</evidence>
<gene>
    <name evidence="12" type="ORF">BJ322DRAFT_1212597</name>
</gene>
<evidence type="ECO:0000256" key="5">
    <source>
        <dbReference type="ARBA" id="ARBA00022729"/>
    </source>
</evidence>
<dbReference type="InterPro" id="IPR037654">
    <property type="entry name" value="Big1"/>
</dbReference>
<keyword evidence="6" id="KW-0256">Endoplasmic reticulum</keyword>
<comment type="caution">
    <text evidence="12">The sequence shown here is derived from an EMBL/GenBank/DDBJ whole genome shotgun (WGS) entry which is preliminary data.</text>
</comment>
<dbReference type="Proteomes" id="UP000736335">
    <property type="component" value="Unassembled WGS sequence"/>
</dbReference>
<evidence type="ECO:0000313" key="13">
    <source>
        <dbReference type="Proteomes" id="UP000736335"/>
    </source>
</evidence>
<evidence type="ECO:0000256" key="11">
    <source>
        <dbReference type="SAM" id="SignalP"/>
    </source>
</evidence>
<comment type="subcellular location">
    <subcellularLocation>
        <location evidence="1">Endoplasmic reticulum membrane</location>
        <topology evidence="1">Single-pass type I membrane protein</topology>
    </subcellularLocation>
</comment>
<keyword evidence="9" id="KW-0961">Cell wall biogenesis/degradation</keyword>
<dbReference type="GO" id="GO:0005789">
    <property type="term" value="C:endoplasmic reticulum membrane"/>
    <property type="evidence" value="ECO:0007669"/>
    <property type="project" value="UniProtKB-SubCell"/>
</dbReference>
<evidence type="ECO:0000256" key="6">
    <source>
        <dbReference type="ARBA" id="ARBA00022824"/>
    </source>
</evidence>
<feature type="chain" id="PRO_5040432793" description="Protein BIG1" evidence="11">
    <location>
        <begin position="23"/>
        <end position="268"/>
    </location>
</feature>
<dbReference type="EMBL" id="WIUZ02000012">
    <property type="protein sequence ID" value="KAF9782121.1"/>
    <property type="molecule type" value="Genomic_DNA"/>
</dbReference>
<dbReference type="PANTHER" id="PTHR28285:SF1">
    <property type="entry name" value="PROTEIN BIG1"/>
    <property type="match status" value="1"/>
</dbReference>
<reference evidence="12" key="2">
    <citation type="submission" date="2020-11" db="EMBL/GenBank/DDBJ databases">
        <authorList>
            <consortium name="DOE Joint Genome Institute"/>
            <person name="Kuo A."/>
            <person name="Miyauchi S."/>
            <person name="Kiss E."/>
            <person name="Drula E."/>
            <person name="Kohler A."/>
            <person name="Sanchez-Garcia M."/>
            <person name="Andreopoulos B."/>
            <person name="Barry K.W."/>
            <person name="Bonito G."/>
            <person name="Buee M."/>
            <person name="Carver A."/>
            <person name="Chen C."/>
            <person name="Cichocki N."/>
            <person name="Clum A."/>
            <person name="Culley D."/>
            <person name="Crous P.W."/>
            <person name="Fauchery L."/>
            <person name="Girlanda M."/>
            <person name="Hayes R."/>
            <person name="Keri Z."/>
            <person name="Labutti K."/>
            <person name="Lipzen A."/>
            <person name="Lombard V."/>
            <person name="Magnuson J."/>
            <person name="Maillard F."/>
            <person name="Morin E."/>
            <person name="Murat C."/>
            <person name="Nolan M."/>
            <person name="Ohm R."/>
            <person name="Pangilinan J."/>
            <person name="Pereira M."/>
            <person name="Perotto S."/>
            <person name="Peter M."/>
            <person name="Riley R."/>
            <person name="Sitrit Y."/>
            <person name="Stielow B."/>
            <person name="Szollosi G."/>
            <person name="Zifcakova L."/>
            <person name="Stursova M."/>
            <person name="Spatafora J.W."/>
            <person name="Tedersoo L."/>
            <person name="Vaario L.-M."/>
            <person name="Yamada A."/>
            <person name="Yan M."/>
            <person name="Wang P."/>
            <person name="Xu J."/>
            <person name="Bruns T."/>
            <person name="Baldrian P."/>
            <person name="Vilgalys R."/>
            <person name="Henrissat B."/>
            <person name="Grigoriev I.V."/>
            <person name="Hibbett D."/>
            <person name="Nagy L.G."/>
            <person name="Martin F.M."/>
        </authorList>
    </citation>
    <scope>NUCLEOTIDE SEQUENCE</scope>
    <source>
        <strain evidence="12">UH-Tt-Lm1</strain>
    </source>
</reference>
<sequence length="268" mass="29360">MSPLFVCLAALAPLLTFAYSDSAPIVAWTSQRTMSLENLPSTVTKQGHFQSILETILSDEDVCRHDAVVLVDHPGLRASHLRRLEQSSPLVRRIAAAASSIQFPYARSGISDPSFDELANVVSRRCSAQVVKSQLNDEILNIPGNKYVFSVAQNSVDSPAIFADFMEKVTSAFPDHLIIYSSDSSRFLRRQLGDDPGSLFSVPDRALADGGILKRYQLLTPGLILTLIVVFFVFVPIIVFGVNVLAGIQSPLRAEPPRSFSAKDKKNQ</sequence>
<organism evidence="12 13">
    <name type="scientific">Thelephora terrestris</name>
    <dbReference type="NCBI Taxonomy" id="56493"/>
    <lineage>
        <taxon>Eukaryota</taxon>
        <taxon>Fungi</taxon>
        <taxon>Dikarya</taxon>
        <taxon>Basidiomycota</taxon>
        <taxon>Agaricomycotina</taxon>
        <taxon>Agaricomycetes</taxon>
        <taxon>Thelephorales</taxon>
        <taxon>Thelephoraceae</taxon>
        <taxon>Thelephora</taxon>
    </lineage>
</organism>
<evidence type="ECO:0000313" key="12">
    <source>
        <dbReference type="EMBL" id="KAF9782121.1"/>
    </source>
</evidence>
<accession>A0A9P6HAG7</accession>
<keyword evidence="5 11" id="KW-0732">Signal</keyword>
<dbReference type="PANTHER" id="PTHR28285">
    <property type="entry name" value="PROTEIN BIG1"/>
    <property type="match status" value="1"/>
</dbReference>
<protein>
    <recommendedName>
        <fullName evidence="3">Protein BIG1</fullName>
    </recommendedName>
</protein>
<feature type="signal peptide" evidence="11">
    <location>
        <begin position="1"/>
        <end position="22"/>
    </location>
</feature>
<evidence type="ECO:0000256" key="7">
    <source>
        <dbReference type="ARBA" id="ARBA00022989"/>
    </source>
</evidence>